<dbReference type="Pfam" id="PF09568">
    <property type="entry name" value="RE_MjaI"/>
    <property type="match status" value="1"/>
</dbReference>
<dbReference type="AlphaFoldDB" id="A0A510JE58"/>
<gene>
    <name evidence="1" type="ORF">JCM16774_1645</name>
</gene>
<dbReference type="InterPro" id="IPR019068">
    <property type="entry name" value="Restrct_endonuc_II_MjaI"/>
</dbReference>
<dbReference type="GO" id="GO:0009036">
    <property type="term" value="F:type II site-specific deoxyribonuclease activity"/>
    <property type="evidence" value="ECO:0007669"/>
    <property type="project" value="InterPro"/>
</dbReference>
<dbReference type="GO" id="GO:0003677">
    <property type="term" value="F:DNA binding"/>
    <property type="evidence" value="ECO:0007669"/>
    <property type="project" value="InterPro"/>
</dbReference>
<evidence type="ECO:0008006" key="3">
    <source>
        <dbReference type="Google" id="ProtNLM"/>
    </source>
</evidence>
<dbReference type="REBASE" id="355134">
    <property type="entry name" value="Lgo16774ORF1644P"/>
</dbReference>
<organism evidence="1 2">
    <name type="scientific">Pseudoleptotrichia goodfellowii</name>
    <dbReference type="NCBI Taxonomy" id="157692"/>
    <lineage>
        <taxon>Bacteria</taxon>
        <taxon>Fusobacteriati</taxon>
        <taxon>Fusobacteriota</taxon>
        <taxon>Fusobacteriia</taxon>
        <taxon>Fusobacteriales</taxon>
        <taxon>Leptotrichiaceae</taxon>
        <taxon>Pseudoleptotrichia</taxon>
    </lineage>
</organism>
<evidence type="ECO:0000313" key="1">
    <source>
        <dbReference type="EMBL" id="BBM36701.1"/>
    </source>
</evidence>
<dbReference type="OrthoDB" id="1708084at2"/>
<dbReference type="KEGG" id="lgo:JCM16774_1645"/>
<dbReference type="RefSeq" id="WP_026737926.1">
    <property type="nucleotide sequence ID" value="NZ_AP019822.1"/>
</dbReference>
<name>A0A510JE58_9FUSO</name>
<reference evidence="1 2" key="1">
    <citation type="submission" date="2019-07" db="EMBL/GenBank/DDBJ databases">
        <title>Complete Genome Sequence of Leptotrichia goodfellowii Strain JCM 16774.</title>
        <authorList>
            <person name="Watanabe S."/>
            <person name="Cui L."/>
        </authorList>
    </citation>
    <scope>NUCLEOTIDE SEQUENCE [LARGE SCALE GENOMIC DNA]</scope>
    <source>
        <strain evidence="1 2">JCM16774</strain>
    </source>
</reference>
<accession>A0A510JE58</accession>
<dbReference type="Proteomes" id="UP000321606">
    <property type="component" value="Chromosome"/>
</dbReference>
<sequence length="196" mass="22975">MKFTIKNEKIQKINENIKTEFPKYVTQLINCANQNAQGTRPKVVGQLSELFPEYREDNDNISIESWENWYCSHYPNAIEEATDKIFAQINKLKEVITLIDRNMIKKWVKDLVINKTYNGMYIQKAILATIAEKNNVKYRLADSHEESKNIDGYVGNTPYSIKPTSYKNMEQLSETINVKIIYYEKKKDGLYIEVED</sequence>
<dbReference type="STRING" id="714315.GCA_000516535_01652"/>
<proteinExistence type="predicted"/>
<dbReference type="GO" id="GO:0009307">
    <property type="term" value="P:DNA restriction-modification system"/>
    <property type="evidence" value="ECO:0007669"/>
    <property type="project" value="InterPro"/>
</dbReference>
<evidence type="ECO:0000313" key="2">
    <source>
        <dbReference type="Proteomes" id="UP000321606"/>
    </source>
</evidence>
<protein>
    <recommendedName>
        <fullName evidence="3">MjaI restriction endonuclease</fullName>
    </recommendedName>
</protein>
<dbReference type="EMBL" id="AP019822">
    <property type="protein sequence ID" value="BBM36701.1"/>
    <property type="molecule type" value="Genomic_DNA"/>
</dbReference>